<dbReference type="Pfam" id="PF19541">
    <property type="entry name" value="DUF6065"/>
    <property type="match status" value="1"/>
</dbReference>
<evidence type="ECO:0000256" key="1">
    <source>
        <dbReference type="SAM" id="MobiDB-lite"/>
    </source>
</evidence>
<keyword evidence="3" id="KW-1185">Reference proteome</keyword>
<dbReference type="AlphaFoldDB" id="A0A4U1IKC2"/>
<dbReference type="RefSeq" id="WP_136936018.1">
    <property type="nucleotide sequence ID" value="NZ_SSMQ01000111.1"/>
</dbReference>
<feature type="region of interest" description="Disordered" evidence="1">
    <location>
        <begin position="230"/>
        <end position="254"/>
    </location>
</feature>
<organism evidence="2 3">
    <name type="scientific">Polyangium fumosum</name>
    <dbReference type="NCBI Taxonomy" id="889272"/>
    <lineage>
        <taxon>Bacteria</taxon>
        <taxon>Pseudomonadati</taxon>
        <taxon>Myxococcota</taxon>
        <taxon>Polyangia</taxon>
        <taxon>Polyangiales</taxon>
        <taxon>Polyangiaceae</taxon>
        <taxon>Polyangium</taxon>
    </lineage>
</organism>
<evidence type="ECO:0000313" key="3">
    <source>
        <dbReference type="Proteomes" id="UP000309215"/>
    </source>
</evidence>
<comment type="caution">
    <text evidence="2">The sequence shown here is derived from an EMBL/GenBank/DDBJ whole genome shotgun (WGS) entry which is preliminary data.</text>
</comment>
<name>A0A4U1IKC2_9BACT</name>
<dbReference type="InterPro" id="IPR045709">
    <property type="entry name" value="DUF6065"/>
</dbReference>
<evidence type="ECO:0000313" key="2">
    <source>
        <dbReference type="EMBL" id="TKC94159.1"/>
    </source>
</evidence>
<dbReference type="OrthoDB" id="8910986at2"/>
<feature type="compositionally biased region" description="Basic residues" evidence="1">
    <location>
        <begin position="239"/>
        <end position="254"/>
    </location>
</feature>
<dbReference type="Proteomes" id="UP000309215">
    <property type="component" value="Unassembled WGS sequence"/>
</dbReference>
<gene>
    <name evidence="2" type="ORF">E8A74_48535</name>
</gene>
<reference evidence="2 3" key="1">
    <citation type="submission" date="2019-04" db="EMBL/GenBank/DDBJ databases">
        <authorList>
            <person name="Li Y."/>
            <person name="Wang J."/>
        </authorList>
    </citation>
    <scope>NUCLEOTIDE SEQUENCE [LARGE SCALE GENOMIC DNA]</scope>
    <source>
        <strain evidence="2 3">DSM 14668</strain>
    </source>
</reference>
<dbReference type="EMBL" id="SSMQ01000111">
    <property type="protein sequence ID" value="TKC94159.1"/>
    <property type="molecule type" value="Genomic_DNA"/>
</dbReference>
<protein>
    <submittedName>
        <fullName evidence="2">Uncharacterized protein</fullName>
    </submittedName>
</protein>
<accession>A0A4U1IKC2</accession>
<proteinExistence type="predicted"/>
<sequence length="254" mass="28541">MSAKSEKLPFLAYHTSTGEPPELVPGPIQREWMNDTRDAFANRCLPLLIANQAGWLVLSPHTVRAIWDGTASLKSVCIENIEGPEPYLAMSHFGHGILTFSIPFLFRTPPGYNLLVRGPANMPKDGAAPLDGIVETDWSTATFTMNWQLTRAQHPVTWKRGEPIAMIVPMRRGELESFEPELRGLYDDPEVAKAYLEWRNSRTQFIKELPVEGSSANQAAWQKDYVHGRAPDGTVAKDHQRKLALKAWRKGKKP</sequence>